<dbReference type="AlphaFoldDB" id="A0A284QU46"/>
<evidence type="ECO:0000313" key="1">
    <source>
        <dbReference type="EMBL" id="SJK99921.1"/>
    </source>
</evidence>
<sequence length="23" mass="2712">MTQEHLKACLSDSQGEYNWKQKS</sequence>
<organism evidence="1 2">
    <name type="scientific">Armillaria ostoyae</name>
    <name type="common">Armillaria root rot fungus</name>
    <dbReference type="NCBI Taxonomy" id="47428"/>
    <lineage>
        <taxon>Eukaryota</taxon>
        <taxon>Fungi</taxon>
        <taxon>Dikarya</taxon>
        <taxon>Basidiomycota</taxon>
        <taxon>Agaricomycotina</taxon>
        <taxon>Agaricomycetes</taxon>
        <taxon>Agaricomycetidae</taxon>
        <taxon>Agaricales</taxon>
        <taxon>Marasmiineae</taxon>
        <taxon>Physalacriaceae</taxon>
        <taxon>Armillaria</taxon>
    </lineage>
</organism>
<gene>
    <name evidence="1" type="ORF">ARMOST_03232</name>
</gene>
<dbReference type="EMBL" id="FUEG01000002">
    <property type="protein sequence ID" value="SJK99921.1"/>
    <property type="molecule type" value="Genomic_DNA"/>
</dbReference>
<accession>A0A284QU46</accession>
<evidence type="ECO:0000313" key="2">
    <source>
        <dbReference type="Proteomes" id="UP000219338"/>
    </source>
</evidence>
<keyword evidence="2" id="KW-1185">Reference proteome</keyword>
<proteinExistence type="predicted"/>
<protein>
    <submittedName>
        <fullName evidence="1">Uncharacterized protein</fullName>
    </submittedName>
</protein>
<reference evidence="2" key="1">
    <citation type="journal article" date="2017" name="Nat. Ecol. Evol.">
        <title>Genome expansion and lineage-specific genetic innovations in the forest pathogenic fungi Armillaria.</title>
        <authorList>
            <person name="Sipos G."/>
            <person name="Prasanna A.N."/>
            <person name="Walter M.C."/>
            <person name="O'Connor E."/>
            <person name="Balint B."/>
            <person name="Krizsan K."/>
            <person name="Kiss B."/>
            <person name="Hess J."/>
            <person name="Varga T."/>
            <person name="Slot J."/>
            <person name="Riley R."/>
            <person name="Boka B."/>
            <person name="Rigling D."/>
            <person name="Barry K."/>
            <person name="Lee J."/>
            <person name="Mihaltcheva S."/>
            <person name="LaButti K."/>
            <person name="Lipzen A."/>
            <person name="Waldron R."/>
            <person name="Moloney N.M."/>
            <person name="Sperisen C."/>
            <person name="Kredics L."/>
            <person name="Vagvoelgyi C."/>
            <person name="Patrignani A."/>
            <person name="Fitzpatrick D."/>
            <person name="Nagy I."/>
            <person name="Doyle S."/>
            <person name="Anderson J.B."/>
            <person name="Grigoriev I.V."/>
            <person name="Gueldener U."/>
            <person name="Muensterkoetter M."/>
            <person name="Nagy L.G."/>
        </authorList>
    </citation>
    <scope>NUCLEOTIDE SEQUENCE [LARGE SCALE GENOMIC DNA]</scope>
    <source>
        <strain evidence="2">C18/9</strain>
    </source>
</reference>
<dbReference type="Proteomes" id="UP000219338">
    <property type="component" value="Unassembled WGS sequence"/>
</dbReference>
<name>A0A284QU46_ARMOS</name>